<dbReference type="OrthoDB" id="3509362at2759"/>
<protein>
    <submittedName>
        <fullName evidence="4">Zinc-binding alcohol dehydrogenase domain protein</fullName>
    </submittedName>
</protein>
<keyword evidence="5" id="KW-1185">Reference proteome</keyword>
<evidence type="ECO:0000256" key="1">
    <source>
        <dbReference type="ARBA" id="ARBA00008072"/>
    </source>
</evidence>
<gene>
    <name evidence="4" type="ORF">FBEOM_10275</name>
</gene>
<dbReference type="Pfam" id="PF08240">
    <property type="entry name" value="ADH_N"/>
    <property type="match status" value="1"/>
</dbReference>
<dbReference type="PANTHER" id="PTHR45348:SF2">
    <property type="entry name" value="ZINC-TYPE ALCOHOL DEHYDROGENASE-LIKE PROTEIN C2E1P3.01"/>
    <property type="match status" value="1"/>
</dbReference>
<dbReference type="CDD" id="cd08249">
    <property type="entry name" value="enoyl_reductase_like"/>
    <property type="match status" value="1"/>
</dbReference>
<dbReference type="EMBL" id="PVQB02000528">
    <property type="protein sequence ID" value="KAF4335850.1"/>
    <property type="molecule type" value="Genomic_DNA"/>
</dbReference>
<dbReference type="GO" id="GO:0016651">
    <property type="term" value="F:oxidoreductase activity, acting on NAD(P)H"/>
    <property type="evidence" value="ECO:0007669"/>
    <property type="project" value="InterPro"/>
</dbReference>
<dbReference type="InterPro" id="IPR036291">
    <property type="entry name" value="NAD(P)-bd_dom_sf"/>
</dbReference>
<evidence type="ECO:0000256" key="2">
    <source>
        <dbReference type="ARBA" id="ARBA00023002"/>
    </source>
</evidence>
<dbReference type="InterPro" id="IPR013149">
    <property type="entry name" value="ADH-like_C"/>
</dbReference>
<dbReference type="SUPFAM" id="SSF50129">
    <property type="entry name" value="GroES-like"/>
    <property type="match status" value="1"/>
</dbReference>
<dbReference type="InterPro" id="IPR020843">
    <property type="entry name" value="ER"/>
</dbReference>
<reference evidence="4" key="2">
    <citation type="submission" date="2020-02" db="EMBL/GenBank/DDBJ databases">
        <title>Identification and distribution of gene clusters putatively required for synthesis of sphingolipid metabolism inhibitors in phylogenetically diverse species of the filamentous fungus Fusarium.</title>
        <authorList>
            <person name="Kim H.-S."/>
            <person name="Busman M."/>
            <person name="Brown D.W."/>
            <person name="Divon H."/>
            <person name="Uhlig S."/>
            <person name="Proctor R.H."/>
        </authorList>
    </citation>
    <scope>NUCLEOTIDE SEQUENCE</scope>
    <source>
        <strain evidence="4">NRRL 25174</strain>
    </source>
</reference>
<dbReference type="AlphaFoldDB" id="A0A9P5ABK7"/>
<comment type="similarity">
    <text evidence="1">Belongs to the zinc-containing alcohol dehydrogenase family.</text>
</comment>
<organism evidence="4 5">
    <name type="scientific">Fusarium beomiforme</name>
    <dbReference type="NCBI Taxonomy" id="44412"/>
    <lineage>
        <taxon>Eukaryota</taxon>
        <taxon>Fungi</taxon>
        <taxon>Dikarya</taxon>
        <taxon>Ascomycota</taxon>
        <taxon>Pezizomycotina</taxon>
        <taxon>Sordariomycetes</taxon>
        <taxon>Hypocreomycetidae</taxon>
        <taxon>Hypocreales</taxon>
        <taxon>Nectriaceae</taxon>
        <taxon>Fusarium</taxon>
        <taxon>Fusarium burgessii species complex</taxon>
    </lineage>
</organism>
<name>A0A9P5ABK7_9HYPO</name>
<evidence type="ECO:0000313" key="4">
    <source>
        <dbReference type="EMBL" id="KAF4335850.1"/>
    </source>
</evidence>
<dbReference type="InterPro" id="IPR013154">
    <property type="entry name" value="ADH-like_N"/>
</dbReference>
<keyword evidence="2" id="KW-0560">Oxidoreductase</keyword>
<dbReference type="InterPro" id="IPR047122">
    <property type="entry name" value="Trans-enoyl_RdTase-like"/>
</dbReference>
<sequence>MSQNLAAVNPAALAPLEVRPVETPTPGPGDILIKNHLIAVNPIELSITRRDLFKSQYPCVIGSSFGGEVIAVGKSVSEFKIGDNVAVWSGLKNGDGYAAYQAYALAKADTACLVPEGVDLAVPVSMIGNLATVVGMISATAGVTKPDIETEAAPTGKKILIYGGTSNMGSLAVQYVRMAGYSVVTTTSPKHRAFVETLGPDKIINHRQDCEALINALVAEGPYDMVVDTISRPNTVSLLASVLAAQGGGIVFATLPAFGPESLPEGVVRDFRSWSSMLYSDGNEQWIRWAFHTFFVKGISSGKLLPTQIKRIGGGLEAINFALDTLEKGVSNTKIVVEFDKW</sequence>
<dbReference type="InterPro" id="IPR011032">
    <property type="entry name" value="GroES-like_sf"/>
</dbReference>
<dbReference type="SMART" id="SM00829">
    <property type="entry name" value="PKS_ER"/>
    <property type="match status" value="1"/>
</dbReference>
<dbReference type="Gene3D" id="3.40.50.720">
    <property type="entry name" value="NAD(P)-binding Rossmann-like Domain"/>
    <property type="match status" value="1"/>
</dbReference>
<feature type="domain" description="Enoyl reductase (ER)" evidence="3">
    <location>
        <begin position="11"/>
        <end position="337"/>
    </location>
</feature>
<dbReference type="PANTHER" id="PTHR45348">
    <property type="entry name" value="HYPOTHETICAL OXIDOREDUCTASE (EUROFUNG)"/>
    <property type="match status" value="1"/>
</dbReference>
<reference evidence="4" key="1">
    <citation type="journal article" date="2017" name="Mycologia">
        <title>Fusarium algeriense, sp. nov., a novel toxigenic crown rot pathogen of durum wheat from Algeria is nested in the Fusarium burgessii species complex.</title>
        <authorList>
            <person name="Laraba I."/>
            <person name="Keddad A."/>
            <person name="Boureghda H."/>
            <person name="Abdallah N."/>
            <person name="Vaughan M.M."/>
            <person name="Proctor R.H."/>
            <person name="Busman M."/>
            <person name="O'Donnell K."/>
        </authorList>
    </citation>
    <scope>NUCLEOTIDE SEQUENCE</scope>
    <source>
        <strain evidence="4">NRRL 25174</strain>
    </source>
</reference>
<accession>A0A9P5ABK7</accession>
<evidence type="ECO:0000313" key="5">
    <source>
        <dbReference type="Proteomes" id="UP000730481"/>
    </source>
</evidence>
<proteinExistence type="inferred from homology"/>
<evidence type="ECO:0000259" key="3">
    <source>
        <dbReference type="SMART" id="SM00829"/>
    </source>
</evidence>
<dbReference type="Gene3D" id="3.90.180.10">
    <property type="entry name" value="Medium-chain alcohol dehydrogenases, catalytic domain"/>
    <property type="match status" value="1"/>
</dbReference>
<dbReference type="SUPFAM" id="SSF51735">
    <property type="entry name" value="NAD(P)-binding Rossmann-fold domains"/>
    <property type="match status" value="1"/>
</dbReference>
<dbReference type="Pfam" id="PF00107">
    <property type="entry name" value="ADH_zinc_N"/>
    <property type="match status" value="1"/>
</dbReference>
<dbReference type="Proteomes" id="UP000730481">
    <property type="component" value="Unassembled WGS sequence"/>
</dbReference>
<comment type="caution">
    <text evidence="4">The sequence shown here is derived from an EMBL/GenBank/DDBJ whole genome shotgun (WGS) entry which is preliminary data.</text>
</comment>